<accession>A0A291LAG8</accession>
<dbReference type="EMBL" id="MF805809">
    <property type="protein sequence ID" value="ATI15945.1"/>
    <property type="molecule type" value="Genomic_DNA"/>
</dbReference>
<reference evidence="1 2" key="1">
    <citation type="submission" date="2017-09" db="EMBL/GenBank/DDBJ databases">
        <title>Phage vB_EcoM_PHB05 against multidrug-resistant shiga toxin-producing Escherichia.</title>
        <authorList>
            <person name="Chen Y."/>
            <person name="Song J."/>
            <person name="Wu B."/>
        </authorList>
    </citation>
    <scope>NUCLEOTIDE SEQUENCE [LARGE SCALE GENOMIC DNA]</scope>
    <source>
        <strain evidence="1">Wastewater</strain>
    </source>
</reference>
<name>A0A291LAG8_9CAUD</name>
<sequence length="142" mass="16540">MTQQIQDKFNELYPASESGTHNVRKSLYNVFKAGWEACLQAQEEPASGTRNGFYIPIVESEEGWGSKHDGYMVGFTIEDLEERRKVFEAANTEKYGYYYERPVRYIPVVLSPKAVETMSATEKERTRHCVWFDDIDDFRFGE</sequence>
<keyword evidence="2" id="KW-1185">Reference proteome</keyword>
<dbReference type="RefSeq" id="YP_009984571.1">
    <property type="nucleotide sequence ID" value="NC_052652.1"/>
</dbReference>
<dbReference type="GeneID" id="62611915"/>
<dbReference type="Proteomes" id="UP000230824">
    <property type="component" value="Segment"/>
</dbReference>
<protein>
    <submittedName>
        <fullName evidence="1">Uncharacterized protein</fullName>
    </submittedName>
</protein>
<dbReference type="KEGG" id="vg:62611915"/>
<evidence type="ECO:0000313" key="2">
    <source>
        <dbReference type="Proteomes" id="UP000230824"/>
    </source>
</evidence>
<evidence type="ECO:0000313" key="1">
    <source>
        <dbReference type="EMBL" id="ATI15945.1"/>
    </source>
</evidence>
<proteinExistence type="predicted"/>
<organism evidence="1 2">
    <name type="scientific">Escherichia phage vB_EcoM_PHB05</name>
    <dbReference type="NCBI Taxonomy" id="2041347"/>
    <lineage>
        <taxon>Viruses</taxon>
        <taxon>Duplodnaviria</taxon>
        <taxon>Heunggongvirae</taxon>
        <taxon>Uroviricota</taxon>
        <taxon>Caudoviricetes</taxon>
        <taxon>Stephanstirmvirinae</taxon>
        <taxon>Justusliebigvirus</taxon>
        <taxon>Justusliebigvirus PHB05</taxon>
    </lineage>
</organism>